<dbReference type="InterPro" id="IPR002018">
    <property type="entry name" value="CarbesteraseB"/>
</dbReference>
<keyword evidence="5" id="KW-0325">Glycoprotein</keyword>
<proteinExistence type="inferred from homology"/>
<evidence type="ECO:0000256" key="3">
    <source>
        <dbReference type="ARBA" id="ARBA00022801"/>
    </source>
</evidence>
<organism evidence="8 9">
    <name type="scientific">Drosophila rubida</name>
    <dbReference type="NCBI Taxonomy" id="30044"/>
    <lineage>
        <taxon>Eukaryota</taxon>
        <taxon>Metazoa</taxon>
        <taxon>Ecdysozoa</taxon>
        <taxon>Arthropoda</taxon>
        <taxon>Hexapoda</taxon>
        <taxon>Insecta</taxon>
        <taxon>Pterygota</taxon>
        <taxon>Neoptera</taxon>
        <taxon>Endopterygota</taxon>
        <taxon>Diptera</taxon>
        <taxon>Brachycera</taxon>
        <taxon>Muscomorpha</taxon>
        <taxon>Ephydroidea</taxon>
        <taxon>Drosophilidae</taxon>
        <taxon>Drosophila</taxon>
    </lineage>
</organism>
<dbReference type="PANTHER" id="PTHR43142">
    <property type="entry name" value="CARBOXYLIC ESTER HYDROLASE"/>
    <property type="match status" value="1"/>
</dbReference>
<dbReference type="SUPFAM" id="SSF53474">
    <property type="entry name" value="alpha/beta-Hydrolases"/>
    <property type="match status" value="1"/>
</dbReference>
<evidence type="ECO:0000256" key="6">
    <source>
        <dbReference type="RuleBase" id="RU361235"/>
    </source>
</evidence>
<dbReference type="PANTHER" id="PTHR43142:SF1">
    <property type="entry name" value="CARBOXYLIC ESTER HYDROLASE"/>
    <property type="match status" value="1"/>
</dbReference>
<dbReference type="FunFam" id="3.40.50.1820:FF:000092">
    <property type="entry name" value="Carboxylic ester hydrolase"/>
    <property type="match status" value="1"/>
</dbReference>
<protein>
    <recommendedName>
        <fullName evidence="6">Carboxylic ester hydrolase</fullName>
        <ecNumber evidence="6">3.1.1.-</ecNumber>
    </recommendedName>
</protein>
<dbReference type="GO" id="GO:0052689">
    <property type="term" value="F:carboxylic ester hydrolase activity"/>
    <property type="evidence" value="ECO:0007669"/>
    <property type="project" value="UniProtKB-KW"/>
</dbReference>
<evidence type="ECO:0000256" key="2">
    <source>
        <dbReference type="ARBA" id="ARBA00022487"/>
    </source>
</evidence>
<dbReference type="Pfam" id="PF00135">
    <property type="entry name" value="COesterase"/>
    <property type="match status" value="1"/>
</dbReference>
<evidence type="ECO:0000259" key="7">
    <source>
        <dbReference type="Pfam" id="PF00135"/>
    </source>
</evidence>
<dbReference type="Proteomes" id="UP001200034">
    <property type="component" value="Unassembled WGS sequence"/>
</dbReference>
<dbReference type="AlphaFoldDB" id="A0AAD4JTG7"/>
<evidence type="ECO:0000256" key="4">
    <source>
        <dbReference type="ARBA" id="ARBA00023157"/>
    </source>
</evidence>
<dbReference type="Gene3D" id="3.40.50.1820">
    <property type="entry name" value="alpha/beta hydrolase"/>
    <property type="match status" value="1"/>
</dbReference>
<dbReference type="PROSITE" id="PS00122">
    <property type="entry name" value="CARBOXYLESTERASE_B_1"/>
    <property type="match status" value="1"/>
</dbReference>
<dbReference type="InterPro" id="IPR019826">
    <property type="entry name" value="Carboxylesterase_B_AS"/>
</dbReference>
<feature type="domain" description="Carboxylesterase type B" evidence="7">
    <location>
        <begin position="34"/>
        <end position="544"/>
    </location>
</feature>
<comment type="caution">
    <text evidence="8">The sequence shown here is derived from an EMBL/GenBank/DDBJ whole genome shotgun (WGS) entry which is preliminary data.</text>
</comment>
<keyword evidence="4" id="KW-1015">Disulfide bond</keyword>
<sequence length="570" mass="64885">MNKNLGFVERMRWRLKSIEHKVQQYRQTTSESVIADTEYGKVRGVKRLSTYDVPYFSFEGIPYAQPPVGELRFRAPQRPTPWEGIRDCSQPKEKAVQVQFVFDKVEGGEDCLYLNVYTNNLSPAKPRPVMVWIHGGGFIIGEANREWYGPDYFINEDIVLVTIQYRLGALGFLSLKSPGLNVPGNAGLKDQVLALKWIKNNCASFGGDPDCITVFGESAGSASTHYMMLTEQTQGLFHRGILQSGSAIAPWAYNGDITHRAYNMAKLLGYKGDNNDQDVLQFLQNTKARDLIRVEENVLTPEERASMAMFAFGPALEPFATPECVIPKPPRDMMKTAWGNSIPMMIGNTSYEGLLWLPEVKLMPQAIQRLDAGTPFVPKELAEVSKDKISEWAEKIRKAHVTGEKATADNYMDLCSTFYFIFPALRVVRSRHAYGAGSPVYFYRYDFDSEELIFPYRLMRFGRGVKGVSHADDLTYQFSSLLGRRLPKESREYRNIERTVGIWTQFAATGNPYSSRINGMDMISWDPVRKTDETIKCLNISDDLKFVDLPEWPKLKVWESLFDDNRNLLF</sequence>
<dbReference type="EMBL" id="JAJJHW010003409">
    <property type="protein sequence ID" value="KAH8358456.1"/>
    <property type="molecule type" value="Genomic_DNA"/>
</dbReference>
<keyword evidence="3 6" id="KW-0378">Hydrolase</keyword>
<reference evidence="8" key="1">
    <citation type="journal article" date="2021" name="Mol. Ecol. Resour.">
        <title>Phylogenomic analyses of the genus Drosophila reveals genomic signals of climate adaptation.</title>
        <authorList>
            <person name="Li F."/>
            <person name="Rane R.V."/>
            <person name="Luria V."/>
            <person name="Xiong Z."/>
            <person name="Chen J."/>
            <person name="Li Z."/>
            <person name="Catullo R.A."/>
            <person name="Griffin P.C."/>
            <person name="Schiffer M."/>
            <person name="Pearce S."/>
            <person name="Lee S.F."/>
            <person name="McElroy K."/>
            <person name="Stocker A."/>
            <person name="Shirriffs J."/>
            <person name="Cockerell F."/>
            <person name="Coppin C."/>
            <person name="Sgro C.M."/>
            <person name="Karger A."/>
            <person name="Cain J.W."/>
            <person name="Weber J.A."/>
            <person name="Santpere G."/>
            <person name="Kirschner M.W."/>
            <person name="Hoffmann A.A."/>
            <person name="Oakeshott J.G."/>
            <person name="Zhang G."/>
        </authorList>
    </citation>
    <scope>NUCLEOTIDE SEQUENCE</scope>
    <source>
        <strain evidence="8">BGI-SZ-2011g</strain>
    </source>
</reference>
<name>A0AAD4JTG7_9MUSC</name>
<evidence type="ECO:0000313" key="8">
    <source>
        <dbReference type="EMBL" id="KAH8358456.1"/>
    </source>
</evidence>
<evidence type="ECO:0000256" key="1">
    <source>
        <dbReference type="ARBA" id="ARBA00005964"/>
    </source>
</evidence>
<evidence type="ECO:0000313" key="9">
    <source>
        <dbReference type="Proteomes" id="UP001200034"/>
    </source>
</evidence>
<dbReference type="InterPro" id="IPR029058">
    <property type="entry name" value="AB_hydrolase_fold"/>
</dbReference>
<keyword evidence="2" id="KW-0719">Serine esterase</keyword>
<accession>A0AAD4JTG7</accession>
<gene>
    <name evidence="8" type="ORF">KR093_000397</name>
</gene>
<evidence type="ECO:0000256" key="5">
    <source>
        <dbReference type="ARBA" id="ARBA00023180"/>
    </source>
</evidence>
<comment type="similarity">
    <text evidence="1 6">Belongs to the type-B carboxylesterase/lipase family.</text>
</comment>
<dbReference type="EC" id="3.1.1.-" evidence="6"/>
<keyword evidence="9" id="KW-1185">Reference proteome</keyword>